<name>A0ABV7SUX7_9SPHN</name>
<gene>
    <name evidence="2" type="ORF">ACFONA_06935</name>
</gene>
<comment type="caution">
    <text evidence="2">The sequence shown here is derived from an EMBL/GenBank/DDBJ whole genome shotgun (WGS) entry which is preliminary data.</text>
</comment>
<sequence>MLSKVEQAALNLEQARTMRAAGTPYREIGRRLGITSGQLSLVRRTLKREKASRTRLRSAKPQATDRDLPVSQSALPAGLRRTLTAAGLRTLGDVADRIAEPGFRGLETMPGIGRHRAQLVTRLLDQFGLREGSSDLQAAIEQLFPEFAEPAPQLSAPAARGRPGA</sequence>
<accession>A0ABV7SUX7</accession>
<evidence type="ECO:0000313" key="3">
    <source>
        <dbReference type="Proteomes" id="UP001595713"/>
    </source>
</evidence>
<evidence type="ECO:0000313" key="2">
    <source>
        <dbReference type="EMBL" id="MFC3579900.1"/>
    </source>
</evidence>
<reference evidence="3" key="1">
    <citation type="journal article" date="2019" name="Int. J. Syst. Evol. Microbiol.">
        <title>The Global Catalogue of Microorganisms (GCM) 10K type strain sequencing project: providing services to taxonomists for standard genome sequencing and annotation.</title>
        <authorList>
            <consortium name="The Broad Institute Genomics Platform"/>
            <consortium name="The Broad Institute Genome Sequencing Center for Infectious Disease"/>
            <person name="Wu L."/>
            <person name="Ma J."/>
        </authorList>
    </citation>
    <scope>NUCLEOTIDE SEQUENCE [LARGE SCALE GENOMIC DNA]</scope>
    <source>
        <strain evidence="3">KCTC 42739</strain>
    </source>
</reference>
<evidence type="ECO:0000256" key="1">
    <source>
        <dbReference type="SAM" id="MobiDB-lite"/>
    </source>
</evidence>
<evidence type="ECO:0008006" key="4">
    <source>
        <dbReference type="Google" id="ProtNLM"/>
    </source>
</evidence>
<protein>
    <recommendedName>
        <fullName evidence="4">RNA polymerase alpha subunit C-terminal domain-containing protein</fullName>
    </recommendedName>
</protein>
<organism evidence="2 3">
    <name type="scientific">Sphingomonas hylomeconis</name>
    <dbReference type="NCBI Taxonomy" id="1395958"/>
    <lineage>
        <taxon>Bacteria</taxon>
        <taxon>Pseudomonadati</taxon>
        <taxon>Pseudomonadota</taxon>
        <taxon>Alphaproteobacteria</taxon>
        <taxon>Sphingomonadales</taxon>
        <taxon>Sphingomonadaceae</taxon>
        <taxon>Sphingomonas</taxon>
    </lineage>
</organism>
<keyword evidence="3" id="KW-1185">Reference proteome</keyword>
<dbReference type="EMBL" id="JBHRXP010000002">
    <property type="protein sequence ID" value="MFC3579900.1"/>
    <property type="molecule type" value="Genomic_DNA"/>
</dbReference>
<feature type="region of interest" description="Disordered" evidence="1">
    <location>
        <begin position="50"/>
        <end position="73"/>
    </location>
</feature>
<dbReference type="RefSeq" id="WP_261293218.1">
    <property type="nucleotide sequence ID" value="NZ_JANQBK010000003.1"/>
</dbReference>
<proteinExistence type="predicted"/>
<dbReference type="Proteomes" id="UP001595713">
    <property type="component" value="Unassembled WGS sequence"/>
</dbReference>